<dbReference type="PROSITE" id="PS50199">
    <property type="entry name" value="ZF_RANBP2_2"/>
    <property type="match status" value="1"/>
</dbReference>
<keyword evidence="10" id="KW-1185">Reference proteome</keyword>
<dbReference type="GO" id="GO:0071222">
    <property type="term" value="P:cellular response to lipopolysaccharide"/>
    <property type="evidence" value="ECO:0007669"/>
    <property type="project" value="TreeGrafter"/>
</dbReference>
<proteinExistence type="predicted"/>
<keyword evidence="2 5" id="KW-0863">Zinc-finger</keyword>
<dbReference type="InterPro" id="IPR036443">
    <property type="entry name" value="Znf_RanBP2_sf"/>
</dbReference>
<evidence type="ECO:0000256" key="2">
    <source>
        <dbReference type="ARBA" id="ARBA00022771"/>
    </source>
</evidence>
<dbReference type="Gene3D" id="4.10.1060.10">
    <property type="entry name" value="Zinc finger, RanBP2-type"/>
    <property type="match status" value="1"/>
</dbReference>
<keyword evidence="1" id="KW-0479">Metal-binding</keyword>
<feature type="region of interest" description="Disordered" evidence="7">
    <location>
        <begin position="22"/>
        <end position="103"/>
    </location>
</feature>
<dbReference type="InterPro" id="IPR001876">
    <property type="entry name" value="Znf_RanBP2"/>
</dbReference>
<dbReference type="EMBL" id="NIVC01001270">
    <property type="protein sequence ID" value="PAA70036.1"/>
    <property type="molecule type" value="Genomic_DNA"/>
</dbReference>
<dbReference type="GO" id="GO:0008270">
    <property type="term" value="F:zinc ion binding"/>
    <property type="evidence" value="ECO:0007669"/>
    <property type="project" value="UniProtKB-KW"/>
</dbReference>
<feature type="compositionally biased region" description="Acidic residues" evidence="7">
    <location>
        <begin position="71"/>
        <end position="80"/>
    </location>
</feature>
<gene>
    <name evidence="9" type="ORF">BOX15_Mlig010276g2</name>
</gene>
<keyword evidence="3" id="KW-0862">Zinc</keyword>
<dbReference type="Proteomes" id="UP000215902">
    <property type="component" value="Unassembled WGS sequence"/>
</dbReference>
<dbReference type="Pfam" id="PF00641">
    <property type="entry name" value="Zn_ribbon_RanBP"/>
    <property type="match status" value="1"/>
</dbReference>
<feature type="compositionally biased region" description="Low complexity" evidence="7">
    <location>
        <begin position="391"/>
        <end position="401"/>
    </location>
</feature>
<evidence type="ECO:0000313" key="9">
    <source>
        <dbReference type="EMBL" id="PAA70036.1"/>
    </source>
</evidence>
<evidence type="ECO:0000256" key="6">
    <source>
        <dbReference type="SAM" id="Coils"/>
    </source>
</evidence>
<evidence type="ECO:0000256" key="5">
    <source>
        <dbReference type="PROSITE-ProRule" id="PRU00322"/>
    </source>
</evidence>
<reference evidence="9 10" key="1">
    <citation type="submission" date="2017-06" db="EMBL/GenBank/DDBJ databases">
        <title>A platform for efficient transgenesis in Macrostomum lignano, a flatworm model organism for stem cell research.</title>
        <authorList>
            <person name="Berezikov E."/>
        </authorList>
    </citation>
    <scope>NUCLEOTIDE SEQUENCE [LARGE SCALE GENOMIC DNA]</scope>
    <source>
        <strain evidence="9">DV1</strain>
        <tissue evidence="9">Whole organism</tissue>
    </source>
</reference>
<name>A0A267F8F2_9PLAT</name>
<dbReference type="OrthoDB" id="6066489at2759"/>
<dbReference type="PROSITE" id="PS01358">
    <property type="entry name" value="ZF_RANBP2_1"/>
    <property type="match status" value="1"/>
</dbReference>
<evidence type="ECO:0000313" key="10">
    <source>
        <dbReference type="Proteomes" id="UP000215902"/>
    </source>
</evidence>
<accession>A0A267F8F2</accession>
<feature type="compositionally biased region" description="Low complexity" evidence="7">
    <location>
        <begin position="368"/>
        <end position="378"/>
    </location>
</feature>
<dbReference type="AlphaFoldDB" id="A0A267F8F2"/>
<evidence type="ECO:0000259" key="8">
    <source>
        <dbReference type="PROSITE" id="PS50199"/>
    </source>
</evidence>
<feature type="non-terminal residue" evidence="9">
    <location>
        <position position="1"/>
    </location>
</feature>
<feature type="domain" description="RanBP2-type" evidence="8">
    <location>
        <begin position="424"/>
        <end position="453"/>
    </location>
</feature>
<dbReference type="PANTHER" id="PTHR31882:SF11">
    <property type="entry name" value="HDA1 COMPLEX SUBUNIT 2"/>
    <property type="match status" value="1"/>
</dbReference>
<protein>
    <recommendedName>
        <fullName evidence="8">RanBP2-type domain-containing protein</fullName>
    </recommendedName>
</protein>
<feature type="region of interest" description="Disordered" evidence="7">
    <location>
        <begin position="345"/>
        <end position="421"/>
    </location>
</feature>
<dbReference type="GO" id="GO:0005737">
    <property type="term" value="C:cytoplasm"/>
    <property type="evidence" value="ECO:0007669"/>
    <property type="project" value="UniProtKB-ARBA"/>
</dbReference>
<evidence type="ECO:0000256" key="7">
    <source>
        <dbReference type="SAM" id="MobiDB-lite"/>
    </source>
</evidence>
<dbReference type="PANTHER" id="PTHR31882">
    <property type="entry name" value="TNFAIP3-INTERACTING PROTEIN COILED COIL FAMILY MEMBER"/>
    <property type="match status" value="1"/>
</dbReference>
<dbReference type="GO" id="GO:0043122">
    <property type="term" value="P:regulation of canonical NF-kappaB signal transduction"/>
    <property type="evidence" value="ECO:0007669"/>
    <property type="project" value="UniProtKB-ARBA"/>
</dbReference>
<evidence type="ECO:0000256" key="3">
    <source>
        <dbReference type="ARBA" id="ARBA00022833"/>
    </source>
</evidence>
<evidence type="ECO:0000256" key="1">
    <source>
        <dbReference type="ARBA" id="ARBA00022723"/>
    </source>
</evidence>
<dbReference type="SMART" id="SM00547">
    <property type="entry name" value="ZnF_RBZ"/>
    <property type="match status" value="1"/>
</dbReference>
<feature type="region of interest" description="Disordered" evidence="7">
    <location>
        <begin position="238"/>
        <end position="268"/>
    </location>
</feature>
<evidence type="ECO:0000256" key="4">
    <source>
        <dbReference type="ARBA" id="ARBA00023054"/>
    </source>
</evidence>
<dbReference type="Gene3D" id="1.20.5.990">
    <property type="entry name" value="Nemo cc2-lz domain - 1d5 darpin complex"/>
    <property type="match status" value="1"/>
</dbReference>
<feature type="compositionally biased region" description="Pro residues" evidence="7">
    <location>
        <begin position="246"/>
        <end position="261"/>
    </location>
</feature>
<comment type="caution">
    <text evidence="9">The sequence shown here is derived from an EMBL/GenBank/DDBJ whole genome shotgun (WGS) entry which is preliminary data.</text>
</comment>
<keyword evidence="4 6" id="KW-0175">Coiled coil</keyword>
<organism evidence="9 10">
    <name type="scientific">Macrostomum lignano</name>
    <dbReference type="NCBI Taxonomy" id="282301"/>
    <lineage>
        <taxon>Eukaryota</taxon>
        <taxon>Metazoa</taxon>
        <taxon>Spiralia</taxon>
        <taxon>Lophotrochozoa</taxon>
        <taxon>Platyhelminthes</taxon>
        <taxon>Rhabditophora</taxon>
        <taxon>Macrostomorpha</taxon>
        <taxon>Macrostomida</taxon>
        <taxon>Macrostomidae</taxon>
        <taxon>Macrostomum</taxon>
    </lineage>
</organism>
<dbReference type="SUPFAM" id="SSF90209">
    <property type="entry name" value="Ran binding protein zinc finger-like"/>
    <property type="match status" value="1"/>
</dbReference>
<feature type="compositionally biased region" description="Low complexity" evidence="7">
    <location>
        <begin position="345"/>
        <end position="354"/>
    </location>
</feature>
<dbReference type="GO" id="GO:0006357">
    <property type="term" value="P:regulation of transcription by RNA polymerase II"/>
    <property type="evidence" value="ECO:0007669"/>
    <property type="project" value="TreeGrafter"/>
</dbReference>
<sequence>QSKFSVFNKSSSKITMATAAAAASNLRDRDDSFEPDLMQPDPWADGQQQFSLLDAPCPQQLIDANRNGNADTDDEDDDAADGGMPAGGRDVHDWTMEAPSPASPQEMLDASLKMLFRSPEKIVDLRRIIAHLAEADALLHQGETAGGTEAAPEKWQPLKLQHPQARQKQQQQQQQVYQNMPYTPPQQNRELERLRKENEELKSVNKQWHEFWSSQKARHEKMNEDRDRQLAELRNQLAQARSAPRAAPPLPPPPPPLPQPNDPTDSLISDTTEAMRRLERERTRLADELARANRELEGLRQENEVLQAQAALYQEDFARERADRESAQARLAELRDQLGEAPAAAAGAVAAAPAPVSPPGPADRRAFMQQRQMQQQQQLLATTVGADNRRNNSNNNDSASAICDQLPESHNPVRPGAAAAATGPAGPWKCEACTLENPATAHHCSVCDRAKPYPAQNPYLL</sequence>
<feature type="coiled-coil region" evidence="6">
    <location>
        <begin position="268"/>
        <end position="337"/>
    </location>
</feature>